<dbReference type="EMBL" id="CAADFA010000362">
    <property type="protein sequence ID" value="VFJ64200.1"/>
    <property type="molecule type" value="Genomic_DNA"/>
</dbReference>
<feature type="transmembrane region" description="Helical" evidence="1">
    <location>
        <begin position="70"/>
        <end position="92"/>
    </location>
</feature>
<dbReference type="AlphaFoldDB" id="A0A450TBS2"/>
<reference evidence="3" key="1">
    <citation type="submission" date="2019-02" db="EMBL/GenBank/DDBJ databases">
        <authorList>
            <person name="Gruber-Vodicka R. H."/>
            <person name="Seah K. B. B."/>
        </authorList>
    </citation>
    <scope>NUCLEOTIDE SEQUENCE</scope>
    <source>
        <strain evidence="2">BECK_BZ163</strain>
        <strain evidence="4">BECK_BZ164</strain>
        <strain evidence="3">BECK_BZ165</strain>
    </source>
</reference>
<keyword evidence="1" id="KW-0472">Membrane</keyword>
<evidence type="ECO:0000313" key="3">
    <source>
        <dbReference type="EMBL" id="VFJ64200.1"/>
    </source>
</evidence>
<evidence type="ECO:0000313" key="4">
    <source>
        <dbReference type="EMBL" id="VFK06073.1"/>
    </source>
</evidence>
<organism evidence="3">
    <name type="scientific">Candidatus Kentrum sp. FM</name>
    <dbReference type="NCBI Taxonomy" id="2126340"/>
    <lineage>
        <taxon>Bacteria</taxon>
        <taxon>Pseudomonadati</taxon>
        <taxon>Pseudomonadota</taxon>
        <taxon>Gammaproteobacteria</taxon>
        <taxon>Candidatus Kentrum</taxon>
    </lineage>
</organism>
<name>A0A450TBS2_9GAMM</name>
<sequence>MGNVAEFRKEAYGSLPNGATSGSGGGDMSDLETRVTRIEGKIDNIYTHFATKADVMALNASFEKSLRLVIMWNVGTVIASTGIVATIVFAILRYGA</sequence>
<accession>A0A450TBS2</accession>
<proteinExistence type="predicted"/>
<gene>
    <name evidence="2" type="ORF">BECKFM1743A_GA0114220_100722</name>
    <name evidence="4" type="ORF">BECKFM1743B_GA0114221_100102</name>
    <name evidence="3" type="ORF">BECKFM1743C_GA0114222_103622</name>
</gene>
<evidence type="ECO:0008006" key="5">
    <source>
        <dbReference type="Google" id="ProtNLM"/>
    </source>
</evidence>
<evidence type="ECO:0000256" key="1">
    <source>
        <dbReference type="SAM" id="Phobius"/>
    </source>
</evidence>
<dbReference type="EMBL" id="CAADEZ010000072">
    <property type="protein sequence ID" value="VFJ49502.1"/>
    <property type="molecule type" value="Genomic_DNA"/>
</dbReference>
<keyword evidence="1" id="KW-1133">Transmembrane helix</keyword>
<keyword evidence="1" id="KW-0812">Transmembrane</keyword>
<dbReference type="EMBL" id="CAADFL010000010">
    <property type="protein sequence ID" value="VFK06073.1"/>
    <property type="molecule type" value="Genomic_DNA"/>
</dbReference>
<protein>
    <recommendedName>
        <fullName evidence="5">Haemolysin XhlA</fullName>
    </recommendedName>
</protein>
<evidence type="ECO:0000313" key="2">
    <source>
        <dbReference type="EMBL" id="VFJ49502.1"/>
    </source>
</evidence>